<feature type="domain" description="AMP-dependent synthetase/ligase" evidence="1">
    <location>
        <begin position="21"/>
        <end position="377"/>
    </location>
</feature>
<accession>A0A919BCJ5</accession>
<dbReference type="AlphaFoldDB" id="A0A919BCJ5"/>
<dbReference type="GO" id="GO:0043041">
    <property type="term" value="P:amino acid activation for nonribosomal peptide biosynthetic process"/>
    <property type="evidence" value="ECO:0007669"/>
    <property type="project" value="TreeGrafter"/>
</dbReference>
<reference evidence="2" key="1">
    <citation type="journal article" date="2014" name="Int. J. Syst. Evol. Microbiol.">
        <title>Complete genome sequence of Corynebacterium casei LMG S-19264T (=DSM 44701T), isolated from a smear-ripened cheese.</title>
        <authorList>
            <consortium name="US DOE Joint Genome Institute (JGI-PGF)"/>
            <person name="Walter F."/>
            <person name="Albersmeier A."/>
            <person name="Kalinowski J."/>
            <person name="Ruckert C."/>
        </authorList>
    </citation>
    <scope>NUCLEOTIDE SEQUENCE</scope>
    <source>
        <strain evidence="2">JCM 4122</strain>
    </source>
</reference>
<dbReference type="Pfam" id="PF00501">
    <property type="entry name" value="AMP-binding"/>
    <property type="match status" value="1"/>
</dbReference>
<dbReference type="InterPro" id="IPR042099">
    <property type="entry name" value="ANL_N_sf"/>
</dbReference>
<evidence type="ECO:0000313" key="3">
    <source>
        <dbReference type="Proteomes" id="UP000632849"/>
    </source>
</evidence>
<dbReference type="EMBL" id="BNBE01000001">
    <property type="protein sequence ID" value="GHF79050.1"/>
    <property type="molecule type" value="Genomic_DNA"/>
</dbReference>
<keyword evidence="3" id="KW-1185">Reference proteome</keyword>
<dbReference type="InterPro" id="IPR045851">
    <property type="entry name" value="AMP-bd_C_sf"/>
</dbReference>
<dbReference type="PANTHER" id="PTHR45527">
    <property type="entry name" value="NONRIBOSOMAL PEPTIDE SYNTHETASE"/>
    <property type="match status" value="1"/>
</dbReference>
<evidence type="ECO:0000313" key="2">
    <source>
        <dbReference type="EMBL" id="GHF79050.1"/>
    </source>
</evidence>
<dbReference type="GO" id="GO:0044550">
    <property type="term" value="P:secondary metabolite biosynthetic process"/>
    <property type="evidence" value="ECO:0007669"/>
    <property type="project" value="TreeGrafter"/>
</dbReference>
<sequence length="532" mass="56289">MGGPADPALAGRFLRGLAAAPRGAAFRAGPETLTYEQLHERALRWAGSLLAASDGAPAAVGVLAAKGATAYTGILAALYAGAAVVPLRPDFPQARTRAMLEAAPLSAVVADGPGAAALTGLLGPGGDVPVLVPDEGAVLGAGLRRVDVRDRHALDAPRPVQAADTAYMLFTSGSTGRPKGVPLTHGNTRHYFELLDRRYDFTPDDVLSQTFDLNFDCSLFDLFCAWGAGATAHWIPPQGYRDLPGHLADHGVTVWFSTPSAISLARRTGALTPGALPGLRWSFFAGEALKCQDAADWQRAAPSSTVENLYGPTEFTVTIAAHRWDPDVSPDLAVNGVVPIGAVHEGHEQLLLDADGRPAADEGELCIAGPQMTPGYLDPRDDEGRFLEHGGRTWYRTGDRVRRVGDPAEAHLAYLGRMDAQVQVQGWRVELAEIDHALAGVAGVTEAVTVDAATDDGTRLVVYYTGPEPVRAAAFAKQLGEVLPRGILPQRYVRLDELPLNANRKVDRKELRNRAATALAATPGTDGGNRGN</sequence>
<organism evidence="2 3">
    <name type="scientific">Streptomyces filamentosus</name>
    <name type="common">Streptomyces roseosporus</name>
    <dbReference type="NCBI Taxonomy" id="67294"/>
    <lineage>
        <taxon>Bacteria</taxon>
        <taxon>Bacillati</taxon>
        <taxon>Actinomycetota</taxon>
        <taxon>Actinomycetes</taxon>
        <taxon>Kitasatosporales</taxon>
        <taxon>Streptomycetaceae</taxon>
        <taxon>Streptomyces</taxon>
    </lineage>
</organism>
<gene>
    <name evidence="2" type="ORF">GCM10017667_03130</name>
</gene>
<reference evidence="2" key="2">
    <citation type="submission" date="2020-09" db="EMBL/GenBank/DDBJ databases">
        <authorList>
            <person name="Sun Q."/>
            <person name="Ohkuma M."/>
        </authorList>
    </citation>
    <scope>NUCLEOTIDE SEQUENCE</scope>
    <source>
        <strain evidence="2">JCM 4122</strain>
    </source>
</reference>
<dbReference type="Gene3D" id="3.30.300.30">
    <property type="match status" value="1"/>
</dbReference>
<dbReference type="InterPro" id="IPR000873">
    <property type="entry name" value="AMP-dep_synth/lig_dom"/>
</dbReference>
<name>A0A919BCJ5_STRFL</name>
<dbReference type="Proteomes" id="UP000632849">
    <property type="component" value="Unassembled WGS sequence"/>
</dbReference>
<dbReference type="InterPro" id="IPR020845">
    <property type="entry name" value="AMP-binding_CS"/>
</dbReference>
<proteinExistence type="predicted"/>
<dbReference type="PROSITE" id="PS00455">
    <property type="entry name" value="AMP_BINDING"/>
    <property type="match status" value="1"/>
</dbReference>
<dbReference type="Gene3D" id="3.40.50.12780">
    <property type="entry name" value="N-terminal domain of ligase-like"/>
    <property type="match status" value="1"/>
</dbReference>
<dbReference type="PANTHER" id="PTHR45527:SF1">
    <property type="entry name" value="FATTY ACID SYNTHASE"/>
    <property type="match status" value="1"/>
</dbReference>
<dbReference type="SUPFAM" id="SSF56801">
    <property type="entry name" value="Acetyl-CoA synthetase-like"/>
    <property type="match status" value="1"/>
</dbReference>
<dbReference type="RefSeq" id="WP_190040596.1">
    <property type="nucleotide sequence ID" value="NZ_BNBE01000001.1"/>
</dbReference>
<comment type="caution">
    <text evidence="2">The sequence shown here is derived from an EMBL/GenBank/DDBJ whole genome shotgun (WGS) entry which is preliminary data.</text>
</comment>
<evidence type="ECO:0000259" key="1">
    <source>
        <dbReference type="Pfam" id="PF00501"/>
    </source>
</evidence>
<dbReference type="GO" id="GO:0031177">
    <property type="term" value="F:phosphopantetheine binding"/>
    <property type="evidence" value="ECO:0007669"/>
    <property type="project" value="TreeGrafter"/>
</dbReference>
<protein>
    <submittedName>
        <fullName evidence="2">Amino acid adenylation protein</fullName>
    </submittedName>
</protein>
<dbReference type="GO" id="GO:0005737">
    <property type="term" value="C:cytoplasm"/>
    <property type="evidence" value="ECO:0007669"/>
    <property type="project" value="TreeGrafter"/>
</dbReference>